<dbReference type="PROSITE" id="PS50930">
    <property type="entry name" value="HTH_LYTTR"/>
    <property type="match status" value="1"/>
</dbReference>
<dbReference type="AlphaFoldDB" id="A0A1H1TAV0"/>
<dbReference type="PANTHER" id="PTHR37299">
    <property type="entry name" value="TRANSCRIPTIONAL REGULATOR-RELATED"/>
    <property type="match status" value="1"/>
</dbReference>
<feature type="modified residue" description="4-aspartylphosphate" evidence="1">
    <location>
        <position position="56"/>
    </location>
</feature>
<dbReference type="Gene3D" id="3.40.50.2300">
    <property type="match status" value="1"/>
</dbReference>
<keyword evidence="1" id="KW-0597">Phosphoprotein</keyword>
<evidence type="ECO:0000313" key="5">
    <source>
        <dbReference type="Proteomes" id="UP000199679"/>
    </source>
</evidence>
<dbReference type="EMBL" id="LT629740">
    <property type="protein sequence ID" value="SDS56739.1"/>
    <property type="molecule type" value="Genomic_DNA"/>
</dbReference>
<dbReference type="PROSITE" id="PS50110">
    <property type="entry name" value="RESPONSE_REGULATORY"/>
    <property type="match status" value="1"/>
</dbReference>
<protein>
    <submittedName>
        <fullName evidence="4">Two component transcriptional regulator, LytTR family</fullName>
    </submittedName>
</protein>
<dbReference type="GO" id="GO:0000156">
    <property type="term" value="F:phosphorelay response regulator activity"/>
    <property type="evidence" value="ECO:0007669"/>
    <property type="project" value="InterPro"/>
</dbReference>
<evidence type="ECO:0000259" key="2">
    <source>
        <dbReference type="PROSITE" id="PS50110"/>
    </source>
</evidence>
<evidence type="ECO:0000259" key="3">
    <source>
        <dbReference type="PROSITE" id="PS50930"/>
    </source>
</evidence>
<gene>
    <name evidence="4" type="ORF">SAMN05216490_1392</name>
</gene>
<dbReference type="Gene3D" id="2.40.50.1020">
    <property type="entry name" value="LytTr DNA-binding domain"/>
    <property type="match status" value="1"/>
</dbReference>
<keyword evidence="5" id="KW-1185">Reference proteome</keyword>
<dbReference type="InterPro" id="IPR007492">
    <property type="entry name" value="LytTR_DNA-bd_dom"/>
</dbReference>
<dbReference type="STRING" id="652787.SAMN05216490_1392"/>
<evidence type="ECO:0000313" key="4">
    <source>
        <dbReference type="EMBL" id="SDS56739.1"/>
    </source>
</evidence>
<reference evidence="4 5" key="1">
    <citation type="submission" date="2016-10" db="EMBL/GenBank/DDBJ databases">
        <authorList>
            <person name="de Groot N.N."/>
        </authorList>
    </citation>
    <scope>NUCLEOTIDE SEQUENCE [LARGE SCALE GENOMIC DNA]</scope>
    <source>
        <strain evidence="4 5">MP1X4</strain>
    </source>
</reference>
<dbReference type="OrthoDB" id="9787344at2"/>
<feature type="domain" description="HTH LytTR-type" evidence="3">
    <location>
        <begin position="141"/>
        <end position="204"/>
    </location>
</feature>
<evidence type="ECO:0000256" key="1">
    <source>
        <dbReference type="PROSITE-ProRule" id="PRU00169"/>
    </source>
</evidence>
<dbReference type="RefSeq" id="WP_091370634.1">
    <property type="nucleotide sequence ID" value="NZ_LT629740.1"/>
</dbReference>
<dbReference type="Pfam" id="PF04397">
    <property type="entry name" value="LytTR"/>
    <property type="match status" value="1"/>
</dbReference>
<feature type="domain" description="Response regulatory" evidence="2">
    <location>
        <begin position="5"/>
        <end position="116"/>
    </location>
</feature>
<accession>A0A1H1TAV0</accession>
<dbReference type="Proteomes" id="UP000199679">
    <property type="component" value="Chromosome I"/>
</dbReference>
<sequence>MQQYNCIIIEDEPLATEVLEDYIADVPFLKLINHYSNAMSALSDLNKQQIDLIFLDINLPKLKGIDFIKTLKNPPHIIITTAYHEYALQGYDLNIVDYLLKPIEFSRFLKAVNKLKFITSEHTYNASLFVPEGRDFMFVFVDKKRVKVHFKEIIYIESLKEYVRIVTKEKTITTKSQLGQIEELLNKNDFLRIHRSFIIAKDKIDAYTSTIIELCGKTLPIGRSYKELVMGILDEK</sequence>
<dbReference type="SMART" id="SM00448">
    <property type="entry name" value="REC"/>
    <property type="match status" value="1"/>
</dbReference>
<dbReference type="Pfam" id="PF00072">
    <property type="entry name" value="Response_reg"/>
    <property type="match status" value="1"/>
</dbReference>
<dbReference type="InterPro" id="IPR001789">
    <property type="entry name" value="Sig_transdc_resp-reg_receiver"/>
</dbReference>
<dbReference type="InterPro" id="IPR011006">
    <property type="entry name" value="CheY-like_superfamily"/>
</dbReference>
<dbReference type="SUPFAM" id="SSF52172">
    <property type="entry name" value="CheY-like"/>
    <property type="match status" value="1"/>
</dbReference>
<name>A0A1H1TAV0_MUCMA</name>
<dbReference type="PANTHER" id="PTHR37299:SF1">
    <property type="entry name" value="STAGE 0 SPORULATION PROTEIN A HOMOLOG"/>
    <property type="match status" value="1"/>
</dbReference>
<dbReference type="InterPro" id="IPR046947">
    <property type="entry name" value="LytR-like"/>
</dbReference>
<dbReference type="GO" id="GO:0003677">
    <property type="term" value="F:DNA binding"/>
    <property type="evidence" value="ECO:0007669"/>
    <property type="project" value="InterPro"/>
</dbReference>
<dbReference type="SMART" id="SM00850">
    <property type="entry name" value="LytTR"/>
    <property type="match status" value="1"/>
</dbReference>
<organism evidence="4 5">
    <name type="scientific">Mucilaginibacter mallensis</name>
    <dbReference type="NCBI Taxonomy" id="652787"/>
    <lineage>
        <taxon>Bacteria</taxon>
        <taxon>Pseudomonadati</taxon>
        <taxon>Bacteroidota</taxon>
        <taxon>Sphingobacteriia</taxon>
        <taxon>Sphingobacteriales</taxon>
        <taxon>Sphingobacteriaceae</taxon>
        <taxon>Mucilaginibacter</taxon>
    </lineage>
</organism>
<proteinExistence type="predicted"/>